<dbReference type="GO" id="GO:0008836">
    <property type="term" value="F:diaminopimelate decarboxylase activity"/>
    <property type="evidence" value="ECO:0007669"/>
    <property type="project" value="UniProtKB-UniRule"/>
</dbReference>
<evidence type="ECO:0000313" key="11">
    <source>
        <dbReference type="Proteomes" id="UP000279799"/>
    </source>
</evidence>
<sequence length="419" mass="46237">MGFYFKNHQLIVDEIAVSDIANEYGTPLYLYSQKQLIQNWRAFDTSFAVLNTAPRHLVCFAVKANSNLAILKTLAQLGSGFDIVSGGELARVLKAGGDANKVVFSGVGKRDDEILMALKAGIKCFNVESEQELYRIHSIAQQENLIARISFRINPNIDAHTHPYISTGLSENKFGITVDEALRLYDLAHRLSHIQVVGIDCHIGSQLTDLSPFKEAALKVRHMIDTLICRGIPLKHVDFGGGLGVSYDGKSVPSIQDYVKILVEVMQDYPELEILIEPGRAICADAGILVTKVEYIKKHGTKYFAIVDTGMHQMIRPALYHAEMRIIEVNQMVRPSQCYDVVGPICESSDFLGKNRKLQIQQGDLLAMLDAGAYGAAMSSAYNSQVAASEVMVCGNTVKIIKARPSLESLWQGENMDLS</sequence>
<evidence type="ECO:0000259" key="9">
    <source>
        <dbReference type="Pfam" id="PF02784"/>
    </source>
</evidence>
<dbReference type="PROSITE" id="PS00878">
    <property type="entry name" value="ODR_DC_2_1"/>
    <property type="match status" value="1"/>
</dbReference>
<protein>
    <recommendedName>
        <fullName evidence="5 6">Diaminopimelate decarboxylase</fullName>
        <shortName evidence="5">DAP decarboxylase</shortName>
        <shortName evidence="5">DAPDC</shortName>
        <ecNumber evidence="5 6">4.1.1.20</ecNumber>
    </recommendedName>
</protein>
<feature type="binding site" evidence="5">
    <location>
        <position position="374"/>
    </location>
    <ligand>
        <name>pyridoxal 5'-phosphate</name>
        <dbReference type="ChEBI" id="CHEBI:597326"/>
    </ligand>
</feature>
<comment type="cofactor">
    <cofactor evidence="1 5 7 8">
        <name>pyridoxal 5'-phosphate</name>
        <dbReference type="ChEBI" id="CHEBI:597326"/>
    </cofactor>
</comment>
<dbReference type="PRINTS" id="PR01179">
    <property type="entry name" value="ODADCRBXLASE"/>
</dbReference>
<keyword evidence="5" id="KW-0028">Amino-acid biosynthesis</keyword>
<dbReference type="InterPro" id="IPR009006">
    <property type="entry name" value="Ala_racemase/Decarboxylase_C"/>
</dbReference>
<feature type="modified residue" description="N6-(pyridoxal phosphate)lysine" evidence="5 7">
    <location>
        <position position="63"/>
    </location>
</feature>
<keyword evidence="2 5" id="KW-0210">Decarboxylase</keyword>
<dbReference type="Pfam" id="PF02784">
    <property type="entry name" value="Orn_Arg_deC_N"/>
    <property type="match status" value="1"/>
</dbReference>
<comment type="pathway">
    <text evidence="5 8">Amino-acid biosynthesis; L-lysine biosynthesis via DAP pathway; L-lysine from DL-2,6-diaminopimelate: step 1/1.</text>
</comment>
<feature type="binding site" evidence="5">
    <location>
        <position position="374"/>
    </location>
    <ligand>
        <name>substrate</name>
    </ligand>
</feature>
<comment type="catalytic activity">
    <reaction evidence="5 8">
        <text>meso-2,6-diaminopimelate + H(+) = L-lysine + CO2</text>
        <dbReference type="Rhea" id="RHEA:15101"/>
        <dbReference type="ChEBI" id="CHEBI:15378"/>
        <dbReference type="ChEBI" id="CHEBI:16526"/>
        <dbReference type="ChEBI" id="CHEBI:32551"/>
        <dbReference type="ChEBI" id="CHEBI:57791"/>
        <dbReference type="EC" id="4.1.1.20"/>
    </reaction>
</comment>
<keyword evidence="5 8" id="KW-0457">Lysine biosynthesis</keyword>
<dbReference type="GO" id="GO:0009089">
    <property type="term" value="P:lysine biosynthetic process via diaminopimelate"/>
    <property type="evidence" value="ECO:0007669"/>
    <property type="project" value="UniProtKB-UniRule"/>
</dbReference>
<accession>A0A448TTY8</accession>
<evidence type="ECO:0000256" key="7">
    <source>
        <dbReference type="PIRSR" id="PIRSR600183-50"/>
    </source>
</evidence>
<comment type="similarity">
    <text evidence="5">Belongs to the Orn/Lys/Arg decarboxylase class-II family. LysA subfamily.</text>
</comment>
<feature type="active site" description="Proton donor" evidence="7">
    <location>
        <position position="346"/>
    </location>
</feature>
<evidence type="ECO:0000256" key="6">
    <source>
        <dbReference type="NCBIfam" id="TIGR01048"/>
    </source>
</evidence>
<dbReference type="InterPro" id="IPR002986">
    <property type="entry name" value="DAP_deCOOHase_LysA"/>
</dbReference>
<dbReference type="PANTHER" id="PTHR43727">
    <property type="entry name" value="DIAMINOPIMELATE DECARBOXYLASE"/>
    <property type="match status" value="1"/>
</dbReference>
<dbReference type="HAMAP" id="MF_02120">
    <property type="entry name" value="LysA"/>
    <property type="match status" value="1"/>
</dbReference>
<dbReference type="RefSeq" id="WP_126599414.1">
    <property type="nucleotide sequence ID" value="NZ_LR134510.1"/>
</dbReference>
<dbReference type="KEGG" id="adp:NCTC12871_00923"/>
<dbReference type="PANTHER" id="PTHR43727:SF2">
    <property type="entry name" value="GROUP IV DECARBOXYLASE"/>
    <property type="match status" value="1"/>
</dbReference>
<dbReference type="NCBIfam" id="TIGR01048">
    <property type="entry name" value="lysA"/>
    <property type="match status" value="1"/>
</dbReference>
<dbReference type="InterPro" id="IPR022653">
    <property type="entry name" value="De-COase2_pyr-phos_BS"/>
</dbReference>
<name>A0A448TTY8_9PAST</name>
<dbReference type="EC" id="4.1.1.20" evidence="5 6"/>
<dbReference type="PRINTS" id="PR01181">
    <property type="entry name" value="DAPDCRBXLASE"/>
</dbReference>
<dbReference type="FunFam" id="3.20.20.10:FF:000003">
    <property type="entry name" value="Diaminopimelate decarboxylase"/>
    <property type="match status" value="1"/>
</dbReference>
<dbReference type="Proteomes" id="UP000279799">
    <property type="component" value="Chromosome"/>
</dbReference>
<evidence type="ECO:0000256" key="4">
    <source>
        <dbReference type="ARBA" id="ARBA00023239"/>
    </source>
</evidence>
<keyword evidence="3 5" id="KW-0663">Pyridoxal phosphate</keyword>
<keyword evidence="11" id="KW-1185">Reference proteome</keyword>
<evidence type="ECO:0000256" key="5">
    <source>
        <dbReference type="HAMAP-Rule" id="MF_02120"/>
    </source>
</evidence>
<evidence type="ECO:0000256" key="2">
    <source>
        <dbReference type="ARBA" id="ARBA00022793"/>
    </source>
</evidence>
<feature type="binding site" evidence="5">
    <location>
        <position position="242"/>
    </location>
    <ligand>
        <name>pyridoxal 5'-phosphate</name>
        <dbReference type="ChEBI" id="CHEBI:597326"/>
    </ligand>
</feature>
<dbReference type="EMBL" id="LR134510">
    <property type="protein sequence ID" value="VEJ09462.1"/>
    <property type="molecule type" value="Genomic_DNA"/>
</dbReference>
<dbReference type="AlphaFoldDB" id="A0A448TTY8"/>
<dbReference type="Gene3D" id="2.40.37.10">
    <property type="entry name" value="Lyase, Ornithine Decarboxylase, Chain A, domain 1"/>
    <property type="match status" value="1"/>
</dbReference>
<evidence type="ECO:0000313" key="10">
    <source>
        <dbReference type="EMBL" id="VEJ09462.1"/>
    </source>
</evidence>
<dbReference type="GO" id="GO:0030170">
    <property type="term" value="F:pyridoxal phosphate binding"/>
    <property type="evidence" value="ECO:0007669"/>
    <property type="project" value="UniProtKB-UniRule"/>
</dbReference>
<feature type="binding site" evidence="5">
    <location>
        <begin position="277"/>
        <end position="280"/>
    </location>
    <ligand>
        <name>pyridoxal 5'-phosphate</name>
        <dbReference type="ChEBI" id="CHEBI:597326"/>
    </ligand>
</feature>
<dbReference type="InterPro" id="IPR000183">
    <property type="entry name" value="Orn/DAP/Arg_de-COase"/>
</dbReference>
<reference evidence="10 11" key="1">
    <citation type="submission" date="2018-12" db="EMBL/GenBank/DDBJ databases">
        <authorList>
            <consortium name="Pathogen Informatics"/>
        </authorList>
    </citation>
    <scope>NUCLEOTIDE SEQUENCE [LARGE SCALE GENOMIC DNA]</scope>
    <source>
        <strain evidence="10 11">NCTC12871</strain>
    </source>
</reference>
<feature type="binding site" evidence="5">
    <location>
        <position position="316"/>
    </location>
    <ligand>
        <name>substrate</name>
    </ligand>
</feature>
<feature type="binding site" evidence="5">
    <location>
        <position position="347"/>
    </location>
    <ligand>
        <name>substrate</name>
    </ligand>
</feature>
<dbReference type="SUPFAM" id="SSF50621">
    <property type="entry name" value="Alanine racemase C-terminal domain-like"/>
    <property type="match status" value="1"/>
</dbReference>
<keyword evidence="4 5" id="KW-0456">Lyase</keyword>
<dbReference type="CDD" id="cd06828">
    <property type="entry name" value="PLPDE_III_DapDC"/>
    <property type="match status" value="1"/>
</dbReference>
<dbReference type="Gene3D" id="3.20.20.10">
    <property type="entry name" value="Alanine racemase"/>
    <property type="match status" value="1"/>
</dbReference>
<dbReference type="InterPro" id="IPR022644">
    <property type="entry name" value="De-COase2_N"/>
</dbReference>
<dbReference type="SUPFAM" id="SSF51419">
    <property type="entry name" value="PLP-binding barrel"/>
    <property type="match status" value="1"/>
</dbReference>
<comment type="subunit">
    <text evidence="5">Homodimer.</text>
</comment>
<proteinExistence type="inferred from homology"/>
<organism evidence="10 11">
    <name type="scientific">Actinobacillus delphinicola</name>
    <dbReference type="NCBI Taxonomy" id="51161"/>
    <lineage>
        <taxon>Bacteria</taxon>
        <taxon>Pseudomonadati</taxon>
        <taxon>Pseudomonadota</taxon>
        <taxon>Gammaproteobacteria</taxon>
        <taxon>Pasteurellales</taxon>
        <taxon>Pasteurellaceae</taxon>
        <taxon>Actinobacillus</taxon>
    </lineage>
</organism>
<comment type="function">
    <text evidence="5">Specifically catalyzes the decarboxylation of meso-diaminopimelate (meso-DAP) to L-lysine.</text>
</comment>
<feature type="domain" description="Orn/DAP/Arg decarboxylase 2 N-terminal" evidence="9">
    <location>
        <begin position="35"/>
        <end position="284"/>
    </location>
</feature>
<evidence type="ECO:0000256" key="3">
    <source>
        <dbReference type="ARBA" id="ARBA00022898"/>
    </source>
</evidence>
<gene>
    <name evidence="5 10" type="primary">lysA</name>
    <name evidence="10" type="ORF">NCTC12871_00923</name>
</gene>
<dbReference type="OrthoDB" id="9802241at2"/>
<feature type="binding site" evidence="5">
    <location>
        <position position="320"/>
    </location>
    <ligand>
        <name>substrate</name>
    </ligand>
</feature>
<dbReference type="InterPro" id="IPR029066">
    <property type="entry name" value="PLP-binding_barrel"/>
</dbReference>
<dbReference type="UniPathway" id="UPA00034">
    <property type="reaction ID" value="UER00027"/>
</dbReference>
<evidence type="ECO:0000256" key="1">
    <source>
        <dbReference type="ARBA" id="ARBA00001933"/>
    </source>
</evidence>
<evidence type="ECO:0000256" key="8">
    <source>
        <dbReference type="RuleBase" id="RU003738"/>
    </source>
</evidence>
<feature type="binding site" evidence="5">
    <location>
        <position position="280"/>
    </location>
    <ligand>
        <name>substrate</name>
    </ligand>
</feature>